<reference evidence="2" key="1">
    <citation type="submission" date="2017-08" db="EMBL/GenBank/DDBJ databases">
        <title>A dynamic microbial community with high functional redundancy inhabits the cold, oxic subseafloor aquifer.</title>
        <authorList>
            <person name="Tully B.J."/>
            <person name="Wheat C.G."/>
            <person name="Glazer B.T."/>
            <person name="Huber J.A."/>
        </authorList>
    </citation>
    <scope>NUCLEOTIDE SEQUENCE [LARGE SCALE GENOMIC DNA]</scope>
</reference>
<feature type="unsure residue" description="D or N" evidence="1">
    <location>
        <position position="46"/>
    </location>
</feature>
<dbReference type="Gene3D" id="1.20.1290.10">
    <property type="entry name" value="AhpD-like"/>
    <property type="match status" value="1"/>
</dbReference>
<evidence type="ECO:0000313" key="2">
    <source>
        <dbReference type="Proteomes" id="UP000217838"/>
    </source>
</evidence>
<gene>
    <name evidence="1" type="ORF">COB11_05240</name>
</gene>
<organism evidence="1 2">
    <name type="scientific">Aerophobetes bacterium</name>
    <dbReference type="NCBI Taxonomy" id="2030807"/>
    <lineage>
        <taxon>Bacteria</taxon>
        <taxon>Candidatus Aerophobota</taxon>
    </lineage>
</organism>
<comment type="caution">
    <text evidence="1">The sequence shown here is derived from an EMBL/GenBank/DDBJ whole genome shotgun (WGS) entry which is preliminary data.</text>
</comment>
<dbReference type="InterPro" id="IPR029032">
    <property type="entry name" value="AhpD-like"/>
</dbReference>
<dbReference type="PANTHER" id="PTHR34846">
    <property type="entry name" value="4-CARBOXYMUCONOLACTONE DECARBOXYLASE FAMILY PROTEIN (AFU_ORTHOLOGUE AFUA_6G11590)"/>
    <property type="match status" value="1"/>
</dbReference>
<proteinExistence type="predicted"/>
<evidence type="ECO:0000313" key="1">
    <source>
        <dbReference type="EMBL" id="PCI93497.1"/>
    </source>
</evidence>
<sequence length="196" mass="22373">MGKYIKRVQNPVRAKAESKEEIASHFKELLDELPGLSFESKGAPVDVFGILLKSKTITELFAPFWAKSKAALKLSQREQEIIILKTACIYGCDYVWGHHDPIAIDVMTKEEILQIPLPFDEQDLPLREKVLIQTTGKILSHANLTDEEYKELKKHYTEEQILDIIVVVSQYVLFNSVNNIFGIKLEDDSMPNLPDM</sequence>
<dbReference type="PANTHER" id="PTHR34846:SF5">
    <property type="entry name" value="CARBOXYMUCONOLACTONE DECARBOXYLASE-LIKE DOMAIN-CONTAINING PROTEIN"/>
    <property type="match status" value="1"/>
</dbReference>
<dbReference type="Proteomes" id="UP000217838">
    <property type="component" value="Unassembled WGS sequence"/>
</dbReference>
<dbReference type="AlphaFoldDB" id="A0A2A4YGP3"/>
<dbReference type="SUPFAM" id="SSF69118">
    <property type="entry name" value="AhpD-like"/>
    <property type="match status" value="1"/>
</dbReference>
<evidence type="ECO:0008006" key="3">
    <source>
        <dbReference type="Google" id="ProtNLM"/>
    </source>
</evidence>
<name>A0A2A4YGP3_UNCAE</name>
<dbReference type="EMBL" id="NVUU01000060">
    <property type="protein sequence ID" value="PCI93497.1"/>
    <property type="molecule type" value="Genomic_DNA"/>
</dbReference>
<accession>A0A2A4YGP3</accession>
<protein>
    <recommendedName>
        <fullName evidence="3">Carboxymuconolactone decarboxylase family protein</fullName>
    </recommendedName>
</protein>